<keyword evidence="4" id="KW-0949">S-adenosyl-L-methionine</keyword>
<comment type="cofactor">
    <cofactor evidence="1">
        <name>[4Fe-4S] cluster</name>
        <dbReference type="ChEBI" id="CHEBI:49883"/>
    </cofactor>
</comment>
<keyword evidence="7" id="KW-0408">Iron</keyword>
<dbReference type="InterPro" id="IPR013848">
    <property type="entry name" value="Methylthiotransferase_N"/>
</dbReference>
<dbReference type="EMBL" id="JARGYT010000001">
    <property type="protein sequence ID" value="MDZ5761648.1"/>
    <property type="molecule type" value="Genomic_DNA"/>
</dbReference>
<sequence>MEIITFGCRLNNYESDEINKLLDTKGYTGAVIINSCAVTKEAERQLSQTLRKIRREDPQKKIILTGCASTINGKKYEEMADFIIDNSQKLHITSYEKILEKEDSTIQMLNKAPSKIVALPRRSRAYIQIQNGCNHSCTFCIIPQGRGASKSIPVGEVYEKVRTAVENGCNEVVFTGVDITDYGIDLPGKPTITQLLERILRLLPNLHRLRLSSIDVAELDDDFIDLFSREKRLTPYLHLSMQAGDDMVLKRMKRRHSRNDIITFCKKARAARPDVVFGADIISGFPTETDQMFTNTFTLIKDLRIAHLHVFPYSERDGTPAAKMPQVDKRIRKERAAILRTLGSDILHEHYKSQVGRLIDVIVEGGRTGKAADFSTVKLEGDDVEVGKLIKVRVIRALRSSIICDTGINSLHDL</sequence>
<dbReference type="InterPro" id="IPR007197">
    <property type="entry name" value="rSAM"/>
</dbReference>
<dbReference type="SFLD" id="SFLDS00029">
    <property type="entry name" value="Radical_SAM"/>
    <property type="match status" value="1"/>
</dbReference>
<keyword evidence="5" id="KW-0819">tRNA processing</keyword>
<dbReference type="PROSITE" id="PS01278">
    <property type="entry name" value="MTTASE_RADICAL"/>
    <property type="match status" value="1"/>
</dbReference>
<dbReference type="InterPro" id="IPR058240">
    <property type="entry name" value="rSAM_sf"/>
</dbReference>
<evidence type="ECO:0000256" key="7">
    <source>
        <dbReference type="ARBA" id="ARBA00023004"/>
    </source>
</evidence>
<feature type="domain" description="Radical SAM core" evidence="10">
    <location>
        <begin position="119"/>
        <end position="349"/>
    </location>
</feature>
<evidence type="ECO:0000256" key="3">
    <source>
        <dbReference type="ARBA" id="ARBA00022679"/>
    </source>
</evidence>
<dbReference type="InterPro" id="IPR023404">
    <property type="entry name" value="rSAM_horseshoe"/>
</dbReference>
<dbReference type="Pfam" id="PF00919">
    <property type="entry name" value="UPF0004"/>
    <property type="match status" value="1"/>
</dbReference>
<dbReference type="InterPro" id="IPR006467">
    <property type="entry name" value="MiaB-like_bact"/>
</dbReference>
<gene>
    <name evidence="11" type="ORF">Cyrtocomes_00003</name>
</gene>
<organism evidence="11 12">
    <name type="scientific">Candidatus Cyrtobacter comes</name>
    <dbReference type="NCBI Taxonomy" id="675776"/>
    <lineage>
        <taxon>Bacteria</taxon>
        <taxon>Pseudomonadati</taxon>
        <taxon>Pseudomonadota</taxon>
        <taxon>Alphaproteobacteria</taxon>
        <taxon>Rickettsiales</taxon>
        <taxon>Candidatus Midichloriaceae</taxon>
        <taxon>Candidatus Cyrtobacter</taxon>
    </lineage>
</organism>
<dbReference type="NCBIfam" id="TIGR01579">
    <property type="entry name" value="MiaB-like-C"/>
    <property type="match status" value="1"/>
</dbReference>
<dbReference type="RefSeq" id="WP_322497164.1">
    <property type="nucleotide sequence ID" value="NZ_JARGYT010000001.1"/>
</dbReference>
<evidence type="ECO:0000256" key="5">
    <source>
        <dbReference type="ARBA" id="ARBA00022694"/>
    </source>
</evidence>
<keyword evidence="6" id="KW-0479">Metal-binding</keyword>
<evidence type="ECO:0000256" key="4">
    <source>
        <dbReference type="ARBA" id="ARBA00022691"/>
    </source>
</evidence>
<evidence type="ECO:0000259" key="10">
    <source>
        <dbReference type="PROSITE" id="PS51918"/>
    </source>
</evidence>
<accession>A0ABU5L687</accession>
<dbReference type="SFLD" id="SFLDG01082">
    <property type="entry name" value="B12-binding_domain_containing"/>
    <property type="match status" value="1"/>
</dbReference>
<name>A0ABU5L687_9RICK</name>
<keyword evidence="12" id="KW-1185">Reference proteome</keyword>
<protein>
    <submittedName>
        <fullName evidence="11">Threonylcarbamoyladenosine tRNA methylthiotransferase MtaB</fullName>
    </submittedName>
</protein>
<dbReference type="Proteomes" id="UP001293791">
    <property type="component" value="Unassembled WGS sequence"/>
</dbReference>
<keyword evidence="3" id="KW-0808">Transferase</keyword>
<dbReference type="InterPro" id="IPR005839">
    <property type="entry name" value="Methylthiotransferase"/>
</dbReference>
<dbReference type="Gene3D" id="3.40.50.12160">
    <property type="entry name" value="Methylthiotransferase, N-terminal domain"/>
    <property type="match status" value="1"/>
</dbReference>
<evidence type="ECO:0000256" key="8">
    <source>
        <dbReference type="ARBA" id="ARBA00023014"/>
    </source>
</evidence>
<evidence type="ECO:0000256" key="6">
    <source>
        <dbReference type="ARBA" id="ARBA00022723"/>
    </source>
</evidence>
<evidence type="ECO:0000313" key="12">
    <source>
        <dbReference type="Proteomes" id="UP001293791"/>
    </source>
</evidence>
<dbReference type="NCBIfam" id="TIGR00089">
    <property type="entry name" value="MiaB/RimO family radical SAM methylthiotransferase"/>
    <property type="match status" value="1"/>
</dbReference>
<reference evidence="11 12" key="1">
    <citation type="submission" date="2023-02" db="EMBL/GenBank/DDBJ databases">
        <title>Host association and intracellularity evolved multiple times independently in the Rickettsiales.</title>
        <authorList>
            <person name="Castelli M."/>
            <person name="Nardi T."/>
            <person name="Gammuto L."/>
            <person name="Bellinzona G."/>
            <person name="Sabaneyeva E."/>
            <person name="Potekhin A."/>
            <person name="Serra V."/>
            <person name="Petroni G."/>
            <person name="Sassera D."/>
        </authorList>
    </citation>
    <scope>NUCLEOTIDE SEQUENCE [LARGE SCALE GENOMIC DNA]</scope>
    <source>
        <strain evidence="11 12">BOD18</strain>
    </source>
</reference>
<dbReference type="Gene3D" id="3.80.30.20">
    <property type="entry name" value="tm_1862 like domain"/>
    <property type="match status" value="1"/>
</dbReference>
<dbReference type="PANTHER" id="PTHR11918:SF45">
    <property type="entry name" value="THREONYLCARBAMOYLADENOSINE TRNA METHYLTHIOTRANSFERASE"/>
    <property type="match status" value="1"/>
</dbReference>
<dbReference type="InterPro" id="IPR006638">
    <property type="entry name" value="Elp3/MiaA/NifB-like_rSAM"/>
</dbReference>
<dbReference type="PROSITE" id="PS51449">
    <property type="entry name" value="MTTASE_N"/>
    <property type="match status" value="1"/>
</dbReference>
<keyword evidence="2" id="KW-0004">4Fe-4S</keyword>
<dbReference type="SUPFAM" id="SSF102114">
    <property type="entry name" value="Radical SAM enzymes"/>
    <property type="match status" value="1"/>
</dbReference>
<dbReference type="SMART" id="SM00729">
    <property type="entry name" value="Elp3"/>
    <property type="match status" value="1"/>
</dbReference>
<evidence type="ECO:0000313" key="11">
    <source>
        <dbReference type="EMBL" id="MDZ5761648.1"/>
    </source>
</evidence>
<dbReference type="PANTHER" id="PTHR11918">
    <property type="entry name" value="RADICAL SAM PROTEINS"/>
    <property type="match status" value="1"/>
</dbReference>
<dbReference type="PROSITE" id="PS51918">
    <property type="entry name" value="RADICAL_SAM"/>
    <property type="match status" value="1"/>
</dbReference>
<comment type="caution">
    <text evidence="11">The sequence shown here is derived from an EMBL/GenBank/DDBJ whole genome shotgun (WGS) entry which is preliminary data.</text>
</comment>
<feature type="domain" description="MTTase N-terminal" evidence="9">
    <location>
        <begin position="1"/>
        <end position="101"/>
    </location>
</feature>
<evidence type="ECO:0000259" key="9">
    <source>
        <dbReference type="PROSITE" id="PS51449"/>
    </source>
</evidence>
<proteinExistence type="predicted"/>
<evidence type="ECO:0000256" key="1">
    <source>
        <dbReference type="ARBA" id="ARBA00001966"/>
    </source>
</evidence>
<dbReference type="Pfam" id="PF04055">
    <property type="entry name" value="Radical_SAM"/>
    <property type="match status" value="1"/>
</dbReference>
<dbReference type="InterPro" id="IPR038135">
    <property type="entry name" value="Methylthiotransferase_N_sf"/>
</dbReference>
<dbReference type="CDD" id="cd01335">
    <property type="entry name" value="Radical_SAM"/>
    <property type="match status" value="1"/>
</dbReference>
<dbReference type="InterPro" id="IPR020612">
    <property type="entry name" value="Methylthiotransferase_CS"/>
</dbReference>
<keyword evidence="8" id="KW-0411">Iron-sulfur</keyword>
<evidence type="ECO:0000256" key="2">
    <source>
        <dbReference type="ARBA" id="ARBA00022485"/>
    </source>
</evidence>